<evidence type="ECO:0000313" key="5">
    <source>
        <dbReference type="Proteomes" id="UP000583929"/>
    </source>
</evidence>
<accession>A0A7J6DNV0</accession>
<reference evidence="4 5" key="1">
    <citation type="journal article" date="2020" name="bioRxiv">
        <title>Sequence and annotation of 42 cannabis genomes reveals extensive copy number variation in cannabinoid synthesis and pathogen resistance genes.</title>
        <authorList>
            <person name="Mckernan K.J."/>
            <person name="Helbert Y."/>
            <person name="Kane L.T."/>
            <person name="Ebling H."/>
            <person name="Zhang L."/>
            <person name="Liu B."/>
            <person name="Eaton Z."/>
            <person name="Mclaughlin S."/>
            <person name="Kingan S."/>
            <person name="Baybayan P."/>
            <person name="Concepcion G."/>
            <person name="Jordan M."/>
            <person name="Riva A."/>
            <person name="Barbazuk W."/>
            <person name="Harkins T."/>
        </authorList>
    </citation>
    <scope>NUCLEOTIDE SEQUENCE [LARGE SCALE GENOMIC DNA]</scope>
    <source>
        <strain evidence="5">cv. Jamaican Lion 4</strain>
        <tissue evidence="4">Leaf</tissue>
    </source>
</reference>
<keyword evidence="5" id="KW-1185">Reference proteome</keyword>
<dbReference type="PANTHER" id="PTHR23024:SF589">
    <property type="entry name" value="CARBOXYLESTERASE 17-RELATED"/>
    <property type="match status" value="1"/>
</dbReference>
<dbReference type="InterPro" id="IPR029058">
    <property type="entry name" value="AB_hydrolase_fold"/>
</dbReference>
<evidence type="ECO:0000256" key="2">
    <source>
        <dbReference type="PROSITE-ProRule" id="PRU10038"/>
    </source>
</evidence>
<evidence type="ECO:0000256" key="1">
    <source>
        <dbReference type="ARBA" id="ARBA00010515"/>
    </source>
</evidence>
<dbReference type="InterPro" id="IPR033140">
    <property type="entry name" value="Lipase_GDXG_put_SER_AS"/>
</dbReference>
<gene>
    <name evidence="4" type="ORF">G4B88_002939</name>
</gene>
<dbReference type="PROSITE" id="PS01174">
    <property type="entry name" value="LIPASE_GDXG_SER"/>
    <property type="match status" value="1"/>
</dbReference>
<comment type="similarity">
    <text evidence="1">Belongs to the 'GDXG' lipolytic enzyme family.</text>
</comment>
<feature type="active site" evidence="2">
    <location>
        <position position="192"/>
    </location>
</feature>
<proteinExistence type="inferred from homology"/>
<feature type="domain" description="Alpha/beta hydrolase fold-3" evidence="3">
    <location>
        <begin position="100"/>
        <end position="345"/>
    </location>
</feature>
<dbReference type="InterPro" id="IPR013094">
    <property type="entry name" value="AB_hydrolase_3"/>
</dbReference>
<evidence type="ECO:0000313" key="4">
    <source>
        <dbReference type="EMBL" id="KAF4347748.1"/>
    </source>
</evidence>
<sequence length="370" mass="40740">MAAISMDPRFNRSYKNHHHHNLNGGATVEEEIEGLIRVSKDGRVERPAIIPNVPPTWSLNKNLVTSKDVVMDKNTNLWARIYVPAAAAPPLTGHQLKPLLVYFHGGGFCVGSAAWSCYHEFLANLCTKANCIIVSVNYRLAPENRLPAAYEDGFNALMWIKHQAQTQSSSSSSNSSWLSQCNMSSLFLAGDSAGASIAYHVATTRLAAAASDDAVLRPFRLKGVILIQPFVGGETRTGSEKYGSQPSNNSALTLSASDTYWRLSLPLGANRDHPWCNPLININGESANKYLMRPNNNNHNNVGVMVCVSEMDILRDRNLALCNALVSSGKKVEMVMYKGVGHAFQILHNSSYSQLRTQEMMSHIKNFVHQ</sequence>
<dbReference type="EMBL" id="JAATIQ010000771">
    <property type="protein sequence ID" value="KAF4347748.1"/>
    <property type="molecule type" value="Genomic_DNA"/>
</dbReference>
<dbReference type="SUPFAM" id="SSF53474">
    <property type="entry name" value="alpha/beta-Hydrolases"/>
    <property type="match status" value="1"/>
</dbReference>
<dbReference type="Gene3D" id="3.40.50.1820">
    <property type="entry name" value="alpha/beta hydrolase"/>
    <property type="match status" value="1"/>
</dbReference>
<dbReference type="PANTHER" id="PTHR23024">
    <property type="entry name" value="ARYLACETAMIDE DEACETYLASE"/>
    <property type="match status" value="1"/>
</dbReference>
<organism evidence="4 5">
    <name type="scientific">Cannabis sativa</name>
    <name type="common">Hemp</name>
    <name type="synonym">Marijuana</name>
    <dbReference type="NCBI Taxonomy" id="3483"/>
    <lineage>
        <taxon>Eukaryota</taxon>
        <taxon>Viridiplantae</taxon>
        <taxon>Streptophyta</taxon>
        <taxon>Embryophyta</taxon>
        <taxon>Tracheophyta</taxon>
        <taxon>Spermatophyta</taxon>
        <taxon>Magnoliopsida</taxon>
        <taxon>eudicotyledons</taxon>
        <taxon>Gunneridae</taxon>
        <taxon>Pentapetalae</taxon>
        <taxon>rosids</taxon>
        <taxon>fabids</taxon>
        <taxon>Rosales</taxon>
        <taxon>Cannabaceae</taxon>
        <taxon>Cannabis</taxon>
    </lineage>
</organism>
<dbReference type="Pfam" id="PF07859">
    <property type="entry name" value="Abhydrolase_3"/>
    <property type="match status" value="1"/>
</dbReference>
<dbReference type="Proteomes" id="UP000583929">
    <property type="component" value="Unassembled WGS sequence"/>
</dbReference>
<dbReference type="InterPro" id="IPR050466">
    <property type="entry name" value="Carboxylest/Gibb_receptor"/>
</dbReference>
<name>A0A7J6DNV0_CANSA</name>
<evidence type="ECO:0000259" key="3">
    <source>
        <dbReference type="Pfam" id="PF07859"/>
    </source>
</evidence>
<dbReference type="AlphaFoldDB" id="A0A7J6DNV0"/>
<comment type="caution">
    <text evidence="4">The sequence shown here is derived from an EMBL/GenBank/DDBJ whole genome shotgun (WGS) entry which is preliminary data.</text>
</comment>
<protein>
    <recommendedName>
        <fullName evidence="3">Alpha/beta hydrolase fold-3 domain-containing protein</fullName>
    </recommendedName>
</protein>
<dbReference type="GO" id="GO:0016787">
    <property type="term" value="F:hydrolase activity"/>
    <property type="evidence" value="ECO:0007669"/>
    <property type="project" value="InterPro"/>
</dbReference>